<dbReference type="OrthoDB" id="332038at2"/>
<gene>
    <name evidence="3" type="ORF">CH357_08670</name>
</gene>
<evidence type="ECO:0000256" key="1">
    <source>
        <dbReference type="ARBA" id="ARBA00009981"/>
    </source>
</evidence>
<dbReference type="Pfam" id="PF02604">
    <property type="entry name" value="PhdYeFM_antitox"/>
    <property type="match status" value="1"/>
</dbReference>
<dbReference type="InterPro" id="IPR051416">
    <property type="entry name" value="phD-YefM_TA_antitoxins"/>
</dbReference>
<proteinExistence type="inferred from homology"/>
<evidence type="ECO:0000313" key="3">
    <source>
        <dbReference type="EMBL" id="PJZ25713.1"/>
    </source>
</evidence>
<dbReference type="PANTHER" id="PTHR35377:SF8">
    <property type="entry name" value="ANTITOXIN VAPB22"/>
    <property type="match status" value="1"/>
</dbReference>
<dbReference type="AlphaFoldDB" id="A0A2M9XDD5"/>
<dbReference type="InterPro" id="IPR036165">
    <property type="entry name" value="YefM-like_sf"/>
</dbReference>
<evidence type="ECO:0000256" key="2">
    <source>
        <dbReference type="RuleBase" id="RU362080"/>
    </source>
</evidence>
<sequence length="99" mass="11088">MRAVGIKDLKNNLSSFLDFVRGGETVLILDRNHPIAEIKKFDQKSDLTKQYLEEAVASNSIIPAKNQKGINIPKSLLLNAGMKTKVSTAWKEAYRADRD</sequence>
<dbReference type="InterPro" id="IPR006442">
    <property type="entry name" value="Antitoxin_Phd/YefM"/>
</dbReference>
<name>A0A2M9XDD5_9LEPT</name>
<comment type="similarity">
    <text evidence="1 2">Belongs to the phD/YefM antitoxin family.</text>
</comment>
<dbReference type="SUPFAM" id="SSF143120">
    <property type="entry name" value="YefM-like"/>
    <property type="match status" value="1"/>
</dbReference>
<reference evidence="3 4" key="1">
    <citation type="submission" date="2017-07" db="EMBL/GenBank/DDBJ databases">
        <title>Leptospira spp. isolated from tropical soils.</title>
        <authorList>
            <person name="Thibeaux R."/>
            <person name="Iraola G."/>
            <person name="Ferres I."/>
            <person name="Bierque E."/>
            <person name="Girault D."/>
            <person name="Soupe-Gilbert M.-E."/>
            <person name="Picardeau M."/>
            <person name="Goarant C."/>
        </authorList>
    </citation>
    <scope>NUCLEOTIDE SEQUENCE [LARGE SCALE GENOMIC DNA]</scope>
    <source>
        <strain evidence="3 4">MCA1-C-A1</strain>
    </source>
</reference>
<evidence type="ECO:0000313" key="4">
    <source>
        <dbReference type="Proteomes" id="UP000232196"/>
    </source>
</evidence>
<dbReference type="RefSeq" id="WP_100706356.1">
    <property type="nucleotide sequence ID" value="NZ_NPDL01000001.1"/>
</dbReference>
<accession>A0A2M9XDD5</accession>
<organism evidence="3 4">
    <name type="scientific">Leptospira hartskeerlii</name>
    <dbReference type="NCBI Taxonomy" id="2023177"/>
    <lineage>
        <taxon>Bacteria</taxon>
        <taxon>Pseudomonadati</taxon>
        <taxon>Spirochaetota</taxon>
        <taxon>Spirochaetia</taxon>
        <taxon>Leptospirales</taxon>
        <taxon>Leptospiraceae</taxon>
        <taxon>Leptospira</taxon>
    </lineage>
</organism>
<dbReference type="PANTHER" id="PTHR35377">
    <property type="entry name" value="ANTITOXIN VAPB49-RELATED-RELATED"/>
    <property type="match status" value="1"/>
</dbReference>
<dbReference type="Gene3D" id="3.40.1620.10">
    <property type="entry name" value="YefM-like domain"/>
    <property type="match status" value="1"/>
</dbReference>
<dbReference type="EMBL" id="NPDN01000004">
    <property type="protein sequence ID" value="PJZ25713.1"/>
    <property type="molecule type" value="Genomic_DNA"/>
</dbReference>
<keyword evidence="4" id="KW-1185">Reference proteome</keyword>
<protein>
    <recommendedName>
        <fullName evidence="2">Antitoxin</fullName>
    </recommendedName>
</protein>
<comment type="function">
    <text evidence="2">Antitoxin component of a type II toxin-antitoxin (TA) system.</text>
</comment>
<dbReference type="Proteomes" id="UP000232196">
    <property type="component" value="Unassembled WGS sequence"/>
</dbReference>
<comment type="caution">
    <text evidence="3">The sequence shown here is derived from an EMBL/GenBank/DDBJ whole genome shotgun (WGS) entry which is preliminary data.</text>
</comment>